<sequence>MNQFAGIFFHMYSGNTDSLLLTVYLNIKIAVNSNRQIVLRCLEVLGQIRVIIVFAVKFAERQNFTI</sequence>
<dbReference type="AlphaFoldDB" id="A0A645C097"/>
<name>A0A645C097_9ZZZZ</name>
<evidence type="ECO:0000313" key="1">
    <source>
        <dbReference type="EMBL" id="MPM67394.1"/>
    </source>
</evidence>
<accession>A0A645C097</accession>
<proteinExistence type="predicted"/>
<comment type="caution">
    <text evidence="1">The sequence shown here is derived from an EMBL/GenBank/DDBJ whole genome shotgun (WGS) entry which is preliminary data.</text>
</comment>
<reference evidence="1" key="1">
    <citation type="submission" date="2019-08" db="EMBL/GenBank/DDBJ databases">
        <authorList>
            <person name="Kucharzyk K."/>
            <person name="Murdoch R.W."/>
            <person name="Higgins S."/>
            <person name="Loffler F."/>
        </authorList>
    </citation>
    <scope>NUCLEOTIDE SEQUENCE</scope>
</reference>
<organism evidence="1">
    <name type="scientific">bioreactor metagenome</name>
    <dbReference type="NCBI Taxonomy" id="1076179"/>
    <lineage>
        <taxon>unclassified sequences</taxon>
        <taxon>metagenomes</taxon>
        <taxon>ecological metagenomes</taxon>
    </lineage>
</organism>
<dbReference type="EMBL" id="VSSQ01021660">
    <property type="protein sequence ID" value="MPM67394.1"/>
    <property type="molecule type" value="Genomic_DNA"/>
</dbReference>
<gene>
    <name evidence="1" type="ORF">SDC9_114316</name>
</gene>
<protein>
    <submittedName>
        <fullName evidence="1">Uncharacterized protein</fullName>
    </submittedName>
</protein>